<dbReference type="STRING" id="1462996.AWM70_14795"/>
<accession>A0A1B1N2P7</accession>
<dbReference type="KEGG" id="pyg:AWM70_14795"/>
<reference evidence="1 2" key="1">
    <citation type="submission" date="2016-01" db="EMBL/GenBank/DDBJ databases">
        <title>Complete Genome Sequence of Paenibacillus yonginensis DCY84, a novel Plant Growth-Promoting Bacteria with Elicitation of Induced Systemic Resistance.</title>
        <authorList>
            <person name="Kim Y.J."/>
            <person name="Yang D.C."/>
            <person name="Sukweenadhi J."/>
        </authorList>
    </citation>
    <scope>NUCLEOTIDE SEQUENCE [LARGE SCALE GENOMIC DNA]</scope>
    <source>
        <strain evidence="1 2">DCY84</strain>
    </source>
</reference>
<dbReference type="RefSeq" id="WP_068697682.1">
    <property type="nucleotide sequence ID" value="NZ_CP014167.1"/>
</dbReference>
<dbReference type="AlphaFoldDB" id="A0A1B1N2P7"/>
<dbReference type="Proteomes" id="UP000092573">
    <property type="component" value="Chromosome"/>
</dbReference>
<protein>
    <submittedName>
        <fullName evidence="1">Uncharacterized protein</fullName>
    </submittedName>
</protein>
<evidence type="ECO:0000313" key="2">
    <source>
        <dbReference type="Proteomes" id="UP000092573"/>
    </source>
</evidence>
<name>A0A1B1N2P7_9BACL</name>
<evidence type="ECO:0000313" key="1">
    <source>
        <dbReference type="EMBL" id="ANS75711.1"/>
    </source>
</evidence>
<dbReference type="PROSITE" id="PS51257">
    <property type="entry name" value="PROKAR_LIPOPROTEIN"/>
    <property type="match status" value="1"/>
</dbReference>
<keyword evidence="2" id="KW-1185">Reference proteome</keyword>
<organism evidence="1 2">
    <name type="scientific">Paenibacillus yonginensis</name>
    <dbReference type="NCBI Taxonomy" id="1462996"/>
    <lineage>
        <taxon>Bacteria</taxon>
        <taxon>Bacillati</taxon>
        <taxon>Bacillota</taxon>
        <taxon>Bacilli</taxon>
        <taxon>Bacillales</taxon>
        <taxon>Paenibacillaceae</taxon>
        <taxon>Paenibacillus</taxon>
    </lineage>
</organism>
<proteinExistence type="predicted"/>
<gene>
    <name evidence="1" type="ORF">AWM70_14795</name>
</gene>
<dbReference type="OrthoDB" id="2617122at2"/>
<dbReference type="EMBL" id="CP014167">
    <property type="protein sequence ID" value="ANS75711.1"/>
    <property type="molecule type" value="Genomic_DNA"/>
</dbReference>
<sequence length="145" mass="16184">MRKLKFNLLVIIIVSSFSLYGCNSNLSKDRVEDGLVMSGLTTSYGGELDLTVVSYSFNIWNKTGRSITLKSVEPILQEDLISRLDRTPLINEVNKTITGGSEELIKGSFNVDTQGLDKEGILALNLDLKRFKIITEQELGVEIRE</sequence>